<gene>
    <name evidence="6" type="ORF">IDH45_10180</name>
</gene>
<dbReference type="RefSeq" id="WP_190927138.1">
    <property type="nucleotide sequence ID" value="NZ_JACXJA010000010.1"/>
</dbReference>
<evidence type="ECO:0000256" key="2">
    <source>
        <dbReference type="ARBA" id="ARBA00008520"/>
    </source>
</evidence>
<keyword evidence="4 5" id="KW-0732">Signal</keyword>
<dbReference type="GO" id="GO:0030313">
    <property type="term" value="C:cell envelope"/>
    <property type="evidence" value="ECO:0007669"/>
    <property type="project" value="UniProtKB-SubCell"/>
</dbReference>
<comment type="subcellular location">
    <subcellularLocation>
        <location evidence="1">Cell envelope</location>
    </subcellularLocation>
</comment>
<dbReference type="SUPFAM" id="SSF53850">
    <property type="entry name" value="Periplasmic binding protein-like II"/>
    <property type="match status" value="1"/>
</dbReference>
<sequence>MKNRKAKLILPIAALILAAGLSACSSGGEGAGDNTKGAAPAPAEEKLEPVELTVYGGRYVSEEQFMETYGKHLQKKYPHMSFKVYGNMTAANIVTTGMPIDIFFSDPVAYPRDLAQFGLAYDMSALIGEFKFDVSRLHPGPIQVMKDTFNMGVTGLPLSMRNVVLHYNKDLFNKFGVTPPRDGMTWDEVYELARKMTRQENGVKYRGIDFSAHIIDYNQLSLGTVDPKMERASVNTDPWGDLVRNFARFYQITGNEVGTEEAKDVMDWKRFGEQGITAMNGTTFYPPSAVKGLFDMDYAQLPSFPSKPGVGSQSPSTYIGLTSSTKHHKEAFRAIEYLLSAEFQTMLSRSGTMSALQDPAVNAVFGADIPELQGKNAKAALPTKPADPAPLSKHSNSVQANLWTPLLQVFTGAVDPNTGLRNMEESINKKLDELKATMK</sequence>
<dbReference type="InterPro" id="IPR050490">
    <property type="entry name" value="Bact_solute-bd_prot1"/>
</dbReference>
<comment type="similarity">
    <text evidence="2">Belongs to the bacterial solute-binding protein 1 family.</text>
</comment>
<name>A0A927GYW9_9BACL</name>
<dbReference type="Gene3D" id="3.40.190.10">
    <property type="entry name" value="Periplasmic binding protein-like II"/>
    <property type="match status" value="1"/>
</dbReference>
<keyword evidence="3" id="KW-0813">Transport</keyword>
<comment type="caution">
    <text evidence="6">The sequence shown here is derived from an EMBL/GenBank/DDBJ whole genome shotgun (WGS) entry which is preliminary data.</text>
</comment>
<accession>A0A927GYW9</accession>
<dbReference type="PANTHER" id="PTHR43649">
    <property type="entry name" value="ARABINOSE-BINDING PROTEIN-RELATED"/>
    <property type="match status" value="1"/>
</dbReference>
<feature type="chain" id="PRO_5038757115" evidence="5">
    <location>
        <begin position="24"/>
        <end position="439"/>
    </location>
</feature>
<reference evidence="6" key="1">
    <citation type="submission" date="2020-09" db="EMBL/GenBank/DDBJ databases">
        <title>A novel bacterium of genus Paenibacillus, isolated from South China Sea.</title>
        <authorList>
            <person name="Huang H."/>
            <person name="Mo K."/>
            <person name="Hu Y."/>
        </authorList>
    </citation>
    <scope>NUCLEOTIDE SEQUENCE</scope>
    <source>
        <strain evidence="6">IB182363</strain>
    </source>
</reference>
<dbReference type="PROSITE" id="PS51257">
    <property type="entry name" value="PROKAR_LIPOPROTEIN"/>
    <property type="match status" value="1"/>
</dbReference>
<evidence type="ECO:0000313" key="6">
    <source>
        <dbReference type="EMBL" id="MBD2862351.1"/>
    </source>
</evidence>
<dbReference type="AlphaFoldDB" id="A0A927GYW9"/>
<feature type="signal peptide" evidence="5">
    <location>
        <begin position="1"/>
        <end position="23"/>
    </location>
</feature>
<organism evidence="6 7">
    <name type="scientific">Paenibacillus oceani</name>
    <dbReference type="NCBI Taxonomy" id="2772510"/>
    <lineage>
        <taxon>Bacteria</taxon>
        <taxon>Bacillati</taxon>
        <taxon>Bacillota</taxon>
        <taxon>Bacilli</taxon>
        <taxon>Bacillales</taxon>
        <taxon>Paenibacillaceae</taxon>
        <taxon>Paenibacillus</taxon>
    </lineage>
</organism>
<dbReference type="Pfam" id="PF01547">
    <property type="entry name" value="SBP_bac_1"/>
    <property type="match status" value="1"/>
</dbReference>
<dbReference type="PANTHER" id="PTHR43649:SF31">
    <property type="entry name" value="SN-GLYCEROL-3-PHOSPHATE-BINDING PERIPLASMIC PROTEIN UGPB"/>
    <property type="match status" value="1"/>
</dbReference>
<dbReference type="InterPro" id="IPR006059">
    <property type="entry name" value="SBP"/>
</dbReference>
<dbReference type="Proteomes" id="UP000639396">
    <property type="component" value="Unassembled WGS sequence"/>
</dbReference>
<proteinExistence type="inferred from homology"/>
<evidence type="ECO:0000313" key="7">
    <source>
        <dbReference type="Proteomes" id="UP000639396"/>
    </source>
</evidence>
<evidence type="ECO:0000256" key="3">
    <source>
        <dbReference type="ARBA" id="ARBA00022448"/>
    </source>
</evidence>
<evidence type="ECO:0000256" key="5">
    <source>
        <dbReference type="SAM" id="SignalP"/>
    </source>
</evidence>
<keyword evidence="7" id="KW-1185">Reference proteome</keyword>
<evidence type="ECO:0000256" key="1">
    <source>
        <dbReference type="ARBA" id="ARBA00004196"/>
    </source>
</evidence>
<dbReference type="EMBL" id="JACXJA010000010">
    <property type="protein sequence ID" value="MBD2862351.1"/>
    <property type="molecule type" value="Genomic_DNA"/>
</dbReference>
<protein>
    <submittedName>
        <fullName evidence="6">Carbohydrate ABC transporter substrate-binding protein</fullName>
    </submittedName>
</protein>
<evidence type="ECO:0000256" key="4">
    <source>
        <dbReference type="ARBA" id="ARBA00022729"/>
    </source>
</evidence>